<evidence type="ECO:0000313" key="2">
    <source>
        <dbReference type="EnsemblPlants" id="Bra033301.1-P"/>
    </source>
</evidence>
<dbReference type="AlphaFoldDB" id="M4EWW6"/>
<organism evidence="2 3">
    <name type="scientific">Brassica campestris</name>
    <name type="common">Field mustard</name>
    <dbReference type="NCBI Taxonomy" id="3711"/>
    <lineage>
        <taxon>Eukaryota</taxon>
        <taxon>Viridiplantae</taxon>
        <taxon>Streptophyta</taxon>
        <taxon>Embryophyta</taxon>
        <taxon>Tracheophyta</taxon>
        <taxon>Spermatophyta</taxon>
        <taxon>Magnoliopsida</taxon>
        <taxon>eudicotyledons</taxon>
        <taxon>Gunneridae</taxon>
        <taxon>Pentapetalae</taxon>
        <taxon>rosids</taxon>
        <taxon>malvids</taxon>
        <taxon>Brassicales</taxon>
        <taxon>Brassicaceae</taxon>
        <taxon>Brassiceae</taxon>
        <taxon>Brassica</taxon>
    </lineage>
</organism>
<dbReference type="EnsemblPlants" id="Bra033301.1">
    <property type="protein sequence ID" value="Bra033301.1-P"/>
    <property type="gene ID" value="Bra033301"/>
</dbReference>
<protein>
    <recommendedName>
        <fullName evidence="1">VAN3-binding protein-like auxin canalisation domain-containing protein</fullName>
    </recommendedName>
</protein>
<feature type="domain" description="VAN3-binding protein-like auxin canalisation" evidence="1">
    <location>
        <begin position="49"/>
        <end position="105"/>
    </location>
</feature>
<proteinExistence type="predicted"/>
<dbReference type="Gramene" id="Bra033301.1">
    <property type="protein sequence ID" value="Bra033301.1-P"/>
    <property type="gene ID" value="Bra033301"/>
</dbReference>
<evidence type="ECO:0000259" key="1">
    <source>
        <dbReference type="Pfam" id="PF05703"/>
    </source>
</evidence>
<dbReference type="Proteomes" id="UP000011750">
    <property type="component" value="Chromosome A10"/>
</dbReference>
<reference evidence="2 3" key="2">
    <citation type="journal article" date="2018" name="Hortic Res">
        <title>Improved Brassica rapa reference genome by single-molecule sequencing and chromosome conformation capture technologies.</title>
        <authorList>
            <person name="Zhang L."/>
            <person name="Cai X."/>
            <person name="Wu J."/>
            <person name="Liu M."/>
            <person name="Grob S."/>
            <person name="Cheng F."/>
            <person name="Liang J."/>
            <person name="Cai C."/>
            <person name="Liu Z."/>
            <person name="Liu B."/>
            <person name="Wang F."/>
            <person name="Li S."/>
            <person name="Liu F."/>
            <person name="Li X."/>
            <person name="Cheng L."/>
            <person name="Yang W."/>
            <person name="Li M.H."/>
            <person name="Grossniklaus U."/>
            <person name="Zheng H."/>
            <person name="Wang X."/>
        </authorList>
    </citation>
    <scope>NUCLEOTIDE SEQUENCE [LARGE SCALE GENOMIC DNA]</scope>
    <source>
        <strain evidence="2 3">cv. Chiifu-401-42</strain>
    </source>
</reference>
<dbReference type="HOGENOM" id="CLU_2112338_0_0_1"/>
<accession>M4EWW6</accession>
<reference evidence="2 3" key="1">
    <citation type="journal article" date="2011" name="Nat. Genet.">
        <title>The genome of the mesopolyploid crop species Brassica rapa.</title>
        <authorList>
            <consortium name="Brassica rapa Genome Sequencing Project Consortium"/>
            <person name="Wang X."/>
            <person name="Wang H."/>
            <person name="Wang J."/>
            <person name="Sun R."/>
            <person name="Wu J."/>
            <person name="Liu S."/>
            <person name="Bai Y."/>
            <person name="Mun J.H."/>
            <person name="Bancroft I."/>
            <person name="Cheng F."/>
            <person name="Huang S."/>
            <person name="Li X."/>
            <person name="Hua W."/>
            <person name="Wang J."/>
            <person name="Wang X."/>
            <person name="Freeling M."/>
            <person name="Pires J.C."/>
            <person name="Paterson A.H."/>
            <person name="Chalhoub B."/>
            <person name="Wang B."/>
            <person name="Hayward A."/>
            <person name="Sharpe A.G."/>
            <person name="Park B.S."/>
            <person name="Weisshaar B."/>
            <person name="Liu B."/>
            <person name="Li B."/>
            <person name="Liu B."/>
            <person name="Tong C."/>
            <person name="Song C."/>
            <person name="Duran C."/>
            <person name="Peng C."/>
            <person name="Geng C."/>
            <person name="Koh C."/>
            <person name="Lin C."/>
            <person name="Edwards D."/>
            <person name="Mu D."/>
            <person name="Shen D."/>
            <person name="Soumpourou E."/>
            <person name="Li F."/>
            <person name="Fraser F."/>
            <person name="Conant G."/>
            <person name="Lassalle G."/>
            <person name="King G.J."/>
            <person name="Bonnema G."/>
            <person name="Tang H."/>
            <person name="Wang H."/>
            <person name="Belcram H."/>
            <person name="Zhou H."/>
            <person name="Hirakawa H."/>
            <person name="Abe H."/>
            <person name="Guo H."/>
            <person name="Wang H."/>
            <person name="Jin H."/>
            <person name="Parkin I.A."/>
            <person name="Batley J."/>
            <person name="Kim J.S."/>
            <person name="Just J."/>
            <person name="Li J."/>
            <person name="Xu J."/>
            <person name="Deng J."/>
            <person name="Kim J.A."/>
            <person name="Li J."/>
            <person name="Yu J."/>
            <person name="Meng J."/>
            <person name="Wang J."/>
            <person name="Min J."/>
            <person name="Poulain J."/>
            <person name="Wang J."/>
            <person name="Hatakeyama K."/>
            <person name="Wu K."/>
            <person name="Wang L."/>
            <person name="Fang L."/>
            <person name="Trick M."/>
            <person name="Links M.G."/>
            <person name="Zhao M."/>
            <person name="Jin M."/>
            <person name="Ramchiary N."/>
            <person name="Drou N."/>
            <person name="Berkman P.J."/>
            <person name="Cai Q."/>
            <person name="Huang Q."/>
            <person name="Li R."/>
            <person name="Tabata S."/>
            <person name="Cheng S."/>
            <person name="Zhang S."/>
            <person name="Zhang S."/>
            <person name="Huang S."/>
            <person name="Sato S."/>
            <person name="Sun S."/>
            <person name="Kwon S.J."/>
            <person name="Choi S.R."/>
            <person name="Lee T.H."/>
            <person name="Fan W."/>
            <person name="Zhao X."/>
            <person name="Tan X."/>
            <person name="Xu X."/>
            <person name="Wang Y."/>
            <person name="Qiu Y."/>
            <person name="Yin Y."/>
            <person name="Li Y."/>
            <person name="Du Y."/>
            <person name="Liao Y."/>
            <person name="Lim Y."/>
            <person name="Narusaka Y."/>
            <person name="Wang Y."/>
            <person name="Wang Z."/>
            <person name="Li Z."/>
            <person name="Wang Z."/>
            <person name="Xiong Z."/>
            <person name="Zhang Z."/>
        </authorList>
    </citation>
    <scope>NUCLEOTIDE SEQUENCE [LARGE SCALE GENOMIC DNA]</scope>
    <source>
        <strain evidence="2 3">cv. Chiifu-401-42</strain>
    </source>
</reference>
<name>M4EWW6_BRACM</name>
<dbReference type="InParanoid" id="M4EWW6"/>
<dbReference type="Pfam" id="PF05703">
    <property type="entry name" value="Auxin_canalis"/>
    <property type="match status" value="1"/>
</dbReference>
<sequence length="115" mass="12110">MCCIQVDPKFEKGVDQQSMDEARIQLDVSWMPLLGNSVLSSEISLSSLEKKKQETQALNSQIHPSVCVAGVDAAVTAIAGATAGSSISGKDEQMAKPEVAAAATLADALYMQLLK</sequence>
<dbReference type="InterPro" id="IPR008546">
    <property type="entry name" value="VAN3-bd-like_auxin_canal"/>
</dbReference>
<evidence type="ECO:0000313" key="3">
    <source>
        <dbReference type="Proteomes" id="UP000011750"/>
    </source>
</evidence>
<reference evidence="2" key="3">
    <citation type="submission" date="2023-03" db="UniProtKB">
        <authorList>
            <consortium name="EnsemblPlants"/>
        </authorList>
    </citation>
    <scope>IDENTIFICATION</scope>
    <source>
        <strain evidence="2">cv. Chiifu-401-42</strain>
    </source>
</reference>
<keyword evidence="3" id="KW-1185">Reference proteome</keyword>